<feature type="region of interest" description="Disordered" evidence="1">
    <location>
        <begin position="556"/>
        <end position="582"/>
    </location>
</feature>
<dbReference type="VEuPathDB" id="FungiDB:FUN_025116"/>
<name>A0A2I1GVH6_9GLOM</name>
<protein>
    <submittedName>
        <fullName evidence="2">Uncharacterized protein</fullName>
    </submittedName>
</protein>
<sequence length="603" mass="72222">MIKEINDIMKINNDSFIQSIQFYFALELNSFDNIKHHEIIKEEFTWLDDCKDMKITYLSKLFKPIKSINFEVSTRNLDKNSFLSIFFKYHESLKLMKHLYPIIRFVKILSFKLEHHLTKKEAQNMTFHEFIKKESADDNEHANLKSLFEEFAFSWNYIINYIFEYQCKELPHKKLFMNLDLPVIFGLVEQKDNGIYLCAIVDFLIKLHNEFLDNIIAIPIGKCEYLKFLEGSSCNKLTPKTYFIIPKKVDQAQDNNFINYDWDDKIFKYNQRNLEIEDDTNLIFDLQKIEMKLAKKLIHNKVYFEMEDNQFYLKNFSFKHELFYYSPRILFEIKKILPQEPIPEEKRLIILALLDPSKSLYNSSNSIDLPEVISLFETILCFIKELSIKHNNILILDLIDQWLKLMRYDITYADILKEFSLKHIISFYELIEEQVANSIIDKIDEKFKTPLTQQMKDSIKNIIDYDDSENQNQQRIPAKAFAFALKRFIYRFLLVDFNIENLNLNTYFLDFTLNLWSDVNEESVEKLFPTCLLVSHAYNSYNFIVEEIEKTMNERQNSRREVQKNQEKESPIDLPVLPPDDDEKQFMFDILVRHTEEMERSSS</sequence>
<gene>
    <name evidence="2" type="ORF">RhiirA4_546065</name>
</gene>
<dbReference type="AlphaFoldDB" id="A0A2I1GVH6"/>
<dbReference type="EMBL" id="LLXI01000896">
    <property type="protein sequence ID" value="PKY50616.1"/>
    <property type="molecule type" value="Genomic_DNA"/>
</dbReference>
<dbReference type="Proteomes" id="UP000234323">
    <property type="component" value="Unassembled WGS sequence"/>
</dbReference>
<comment type="caution">
    <text evidence="2">The sequence shown here is derived from an EMBL/GenBank/DDBJ whole genome shotgun (WGS) entry which is preliminary data.</text>
</comment>
<evidence type="ECO:0000313" key="3">
    <source>
        <dbReference type="Proteomes" id="UP000234323"/>
    </source>
</evidence>
<accession>A0A2I1GVH6</accession>
<dbReference type="VEuPathDB" id="FungiDB:RhiirA1_533648"/>
<evidence type="ECO:0000313" key="2">
    <source>
        <dbReference type="EMBL" id="PKY50616.1"/>
    </source>
</evidence>
<reference evidence="2 3" key="1">
    <citation type="submission" date="2015-10" db="EMBL/GenBank/DDBJ databases">
        <title>Genome analyses suggest a sexual origin of heterokaryosis in a supposedly ancient asexual fungus.</title>
        <authorList>
            <person name="Ropars J."/>
            <person name="Sedzielewska K."/>
            <person name="Noel J."/>
            <person name="Charron P."/>
            <person name="Farinelli L."/>
            <person name="Marton T."/>
            <person name="Kruger M."/>
            <person name="Pelin A."/>
            <person name="Brachmann A."/>
            <person name="Corradi N."/>
        </authorList>
    </citation>
    <scope>NUCLEOTIDE SEQUENCE [LARGE SCALE GENOMIC DNA]</scope>
    <source>
        <strain evidence="2 3">A4</strain>
    </source>
</reference>
<evidence type="ECO:0000256" key="1">
    <source>
        <dbReference type="SAM" id="MobiDB-lite"/>
    </source>
</evidence>
<feature type="compositionally biased region" description="Basic and acidic residues" evidence="1">
    <location>
        <begin position="556"/>
        <end position="571"/>
    </location>
</feature>
<organism evidence="2 3">
    <name type="scientific">Rhizophagus irregularis</name>
    <dbReference type="NCBI Taxonomy" id="588596"/>
    <lineage>
        <taxon>Eukaryota</taxon>
        <taxon>Fungi</taxon>
        <taxon>Fungi incertae sedis</taxon>
        <taxon>Mucoromycota</taxon>
        <taxon>Glomeromycotina</taxon>
        <taxon>Glomeromycetes</taxon>
        <taxon>Glomerales</taxon>
        <taxon>Glomeraceae</taxon>
        <taxon>Rhizophagus</taxon>
    </lineage>
</organism>
<keyword evidence="3" id="KW-1185">Reference proteome</keyword>
<proteinExistence type="predicted"/>